<dbReference type="EMBL" id="RXNS01000020">
    <property type="protein sequence ID" value="RTQ99416.1"/>
    <property type="molecule type" value="Genomic_DNA"/>
</dbReference>
<evidence type="ECO:0000313" key="3">
    <source>
        <dbReference type="Proteomes" id="UP000267400"/>
    </source>
</evidence>
<evidence type="ECO:0000313" key="2">
    <source>
        <dbReference type="EMBL" id="RTQ99416.1"/>
    </source>
</evidence>
<reference evidence="2 3" key="1">
    <citation type="submission" date="2018-12" db="EMBL/GenBank/DDBJ databases">
        <authorList>
            <person name="Yu L."/>
        </authorList>
    </citation>
    <scope>NUCLEOTIDE SEQUENCE [LARGE SCALE GENOMIC DNA]</scope>
    <source>
        <strain evidence="2 3">11S</strain>
    </source>
</reference>
<gene>
    <name evidence="2" type="ORF">EKG36_17880</name>
</gene>
<name>A0A431UZD1_9GAMM</name>
<dbReference type="AlphaFoldDB" id="A0A431UZD1"/>
<proteinExistence type="predicted"/>
<comment type="caution">
    <text evidence="2">The sequence shown here is derived from an EMBL/GenBank/DDBJ whole genome shotgun (WGS) entry which is preliminary data.</text>
</comment>
<accession>A0A431UZD1</accession>
<feature type="region of interest" description="Disordered" evidence="1">
    <location>
        <begin position="220"/>
        <end position="247"/>
    </location>
</feature>
<keyword evidence="3" id="KW-1185">Reference proteome</keyword>
<dbReference type="RefSeq" id="WP_126486574.1">
    <property type="nucleotide sequence ID" value="NZ_RXNS01000020.1"/>
</dbReference>
<protein>
    <submittedName>
        <fullName evidence="2">Uncharacterized protein</fullName>
    </submittedName>
</protein>
<evidence type="ECO:0000256" key="1">
    <source>
        <dbReference type="SAM" id="MobiDB-lite"/>
    </source>
</evidence>
<organism evidence="2 3">
    <name type="scientific">Halomonas nitroreducens</name>
    <dbReference type="NCBI Taxonomy" id="447425"/>
    <lineage>
        <taxon>Bacteria</taxon>
        <taxon>Pseudomonadati</taxon>
        <taxon>Pseudomonadota</taxon>
        <taxon>Gammaproteobacteria</taxon>
        <taxon>Oceanospirillales</taxon>
        <taxon>Halomonadaceae</taxon>
        <taxon>Halomonas</taxon>
    </lineage>
</organism>
<sequence length="247" mass="27436">MTDLSAFKAGLPRHAQLMIQCSHAESYEEFVSAVHEVVDNAVQRVEQQSHLVFDTSNAEDGWTSKIIDNICSSGLYARPAMMSGNTDIAIEQIGGPFSIICESKIIGSAPGSTANYDNGHLFEGVLQLVTRYATCSPGNDHCILIVLCFKPMARAVLDKWREFFFKKSREDRFSSRFSGLDDYECGVYSGMRGFFTRHVHYTSGEPVKIRHVPVNLFFEPQDKSGRNESQDKSGGKESQDESGVKAS</sequence>
<dbReference type="Proteomes" id="UP000267400">
    <property type="component" value="Unassembled WGS sequence"/>
</dbReference>
<dbReference type="OrthoDB" id="509598at2"/>